<dbReference type="VEuPathDB" id="FungiDB:SeMB42_g01450"/>
<organism evidence="1 2">
    <name type="scientific">Synchytrium endobioticum</name>
    <dbReference type="NCBI Taxonomy" id="286115"/>
    <lineage>
        <taxon>Eukaryota</taxon>
        <taxon>Fungi</taxon>
        <taxon>Fungi incertae sedis</taxon>
        <taxon>Chytridiomycota</taxon>
        <taxon>Chytridiomycota incertae sedis</taxon>
        <taxon>Chytridiomycetes</taxon>
        <taxon>Synchytriales</taxon>
        <taxon>Synchytriaceae</taxon>
        <taxon>Synchytrium</taxon>
    </lineage>
</organism>
<accession>A0A507D6W4</accession>
<dbReference type="Proteomes" id="UP000320475">
    <property type="component" value="Unassembled WGS sequence"/>
</dbReference>
<proteinExistence type="predicted"/>
<name>A0A507D6W4_9FUNG</name>
<dbReference type="AlphaFoldDB" id="A0A507D6W4"/>
<protein>
    <submittedName>
        <fullName evidence="1">Uncharacterized protein</fullName>
    </submittedName>
</protein>
<evidence type="ECO:0000313" key="1">
    <source>
        <dbReference type="EMBL" id="TPX47186.1"/>
    </source>
</evidence>
<gene>
    <name evidence="1" type="ORF">SeLEV6574_g02793</name>
</gene>
<reference evidence="1 2" key="1">
    <citation type="journal article" date="2019" name="Sci. Rep.">
        <title>Comparative genomics of chytrid fungi reveal insights into the obligate biotrophic and pathogenic lifestyle of Synchytrium endobioticum.</title>
        <authorList>
            <person name="van de Vossenberg B.T.L.H."/>
            <person name="Warris S."/>
            <person name="Nguyen H.D.T."/>
            <person name="van Gent-Pelzer M.P.E."/>
            <person name="Joly D.L."/>
            <person name="van de Geest H.C."/>
            <person name="Bonants P.J.M."/>
            <person name="Smith D.S."/>
            <person name="Levesque C.A."/>
            <person name="van der Lee T.A.J."/>
        </authorList>
    </citation>
    <scope>NUCLEOTIDE SEQUENCE [LARGE SCALE GENOMIC DNA]</scope>
    <source>
        <strain evidence="1 2">LEV6574</strain>
    </source>
</reference>
<evidence type="ECO:0000313" key="2">
    <source>
        <dbReference type="Proteomes" id="UP000320475"/>
    </source>
</evidence>
<sequence>MLAYVSIIGQRHEAALTQSLHPQSPTTNERDKGGGCCKYCLCVVFGYRCVPNISLHQKHQILLCIEREPTFIL</sequence>
<dbReference type="EMBL" id="QEAM01000083">
    <property type="protein sequence ID" value="TPX47186.1"/>
    <property type="molecule type" value="Genomic_DNA"/>
</dbReference>
<comment type="caution">
    <text evidence="1">The sequence shown here is derived from an EMBL/GenBank/DDBJ whole genome shotgun (WGS) entry which is preliminary data.</text>
</comment>